<evidence type="ECO:0000256" key="2">
    <source>
        <dbReference type="ARBA" id="ARBA00022448"/>
    </source>
</evidence>
<dbReference type="InterPro" id="IPR018461">
    <property type="entry name" value="Na/H_Antiport_NhaC-like_C"/>
</dbReference>
<evidence type="ECO:0000259" key="10">
    <source>
        <dbReference type="Pfam" id="PF03553"/>
    </source>
</evidence>
<evidence type="ECO:0000256" key="8">
    <source>
        <dbReference type="ARBA" id="ARBA00038435"/>
    </source>
</evidence>
<feature type="transmembrane region" description="Helical" evidence="9">
    <location>
        <begin position="190"/>
        <end position="212"/>
    </location>
</feature>
<dbReference type="InterPro" id="IPR052180">
    <property type="entry name" value="NhaC_Na-H+_Antiporter"/>
</dbReference>
<feature type="transmembrane region" description="Helical" evidence="9">
    <location>
        <begin position="444"/>
        <end position="466"/>
    </location>
</feature>
<keyword evidence="5 9" id="KW-0812">Transmembrane</keyword>
<keyword evidence="4" id="KW-1003">Cell membrane</keyword>
<dbReference type="InterPro" id="IPR004770">
    <property type="entry name" value="Na/H_antiport_NhaC"/>
</dbReference>
<name>A0A315ZJQ2_SEDFL</name>
<dbReference type="RefSeq" id="WP_245935586.1">
    <property type="nucleotide sequence ID" value="NZ_QGDO01000001.1"/>
</dbReference>
<reference evidence="11 12" key="1">
    <citation type="submission" date="2018-03" db="EMBL/GenBank/DDBJ databases">
        <title>Genomic Encyclopedia of Archaeal and Bacterial Type Strains, Phase II (KMG-II): from individual species to whole genera.</title>
        <authorList>
            <person name="Goeker M."/>
        </authorList>
    </citation>
    <scope>NUCLEOTIDE SEQUENCE [LARGE SCALE GENOMIC DNA]</scope>
    <source>
        <strain evidence="11 12">DSM 28229</strain>
    </source>
</reference>
<feature type="transmembrane region" description="Helical" evidence="9">
    <location>
        <begin position="233"/>
        <end position="251"/>
    </location>
</feature>
<evidence type="ECO:0000256" key="4">
    <source>
        <dbReference type="ARBA" id="ARBA00022475"/>
    </source>
</evidence>
<sequence>MPTIWEALVPILFLIGALILNFSLFGDAGLDGSIQTILILATAITGLVGARLGIKWDQMIEGMVNTISSAMPSILILLFIGALSGTWLISGIVPSMIYYGLKILNPTIFLFASCIICAIVSVASGSSWSTVGTVGIALLGIGTTLGFEQGMVAGAIISGAYFGDKISPLSETTNLAPAVAGTDLISHIRYMLFTTVPTISITLVIFIILGFTAHDGSGTVNVDSVMVALENKFNLNPILFIVPVGVFFMIAKRVPAIPALLVGAISAAILAIFFQPEAIREVAGHELSFGLASLKAVMMAGFGSISLTTENEIVNELLSSGGMAGMLNTIWLILTAMCFGGMMEATGLLHKLTSTIMRAIKTDASLVGCTGFSSIFINFATSDQYLSVVLPGKMYQEAFEERGLDPVNLSRTLEDCGTVTSPLIPWNSCSVYHSTVLSVNPMAFIGYCFFNLISPIMTMIFIIFNIKIKRLKKELA</sequence>
<dbReference type="EMBL" id="QGDO01000001">
    <property type="protein sequence ID" value="PWJ45058.1"/>
    <property type="molecule type" value="Genomic_DNA"/>
</dbReference>
<evidence type="ECO:0000256" key="5">
    <source>
        <dbReference type="ARBA" id="ARBA00022692"/>
    </source>
</evidence>
<feature type="transmembrane region" description="Helical" evidence="9">
    <location>
        <begin position="74"/>
        <end position="97"/>
    </location>
</feature>
<dbReference type="PANTHER" id="PTHR33451:SF3">
    <property type="entry name" value="MALATE-2H(+)_NA(+)-LACTATE ANTIPORTER"/>
    <property type="match status" value="1"/>
</dbReference>
<dbReference type="Proteomes" id="UP000245535">
    <property type="component" value="Unassembled WGS sequence"/>
</dbReference>
<comment type="subcellular location">
    <subcellularLocation>
        <location evidence="1">Cell membrane</location>
        <topology evidence="1">Multi-pass membrane protein</topology>
    </subcellularLocation>
</comment>
<evidence type="ECO:0000256" key="1">
    <source>
        <dbReference type="ARBA" id="ARBA00004651"/>
    </source>
</evidence>
<evidence type="ECO:0000256" key="7">
    <source>
        <dbReference type="ARBA" id="ARBA00023136"/>
    </source>
</evidence>
<feature type="transmembrane region" description="Helical" evidence="9">
    <location>
        <begin position="136"/>
        <end position="162"/>
    </location>
</feature>
<evidence type="ECO:0000256" key="9">
    <source>
        <dbReference type="SAM" id="Phobius"/>
    </source>
</evidence>
<comment type="caution">
    <text evidence="11">The sequence shown here is derived from an EMBL/GenBank/DDBJ whole genome shotgun (WGS) entry which is preliminary data.</text>
</comment>
<feature type="transmembrane region" description="Helical" evidence="9">
    <location>
        <begin position="257"/>
        <end position="275"/>
    </location>
</feature>
<feature type="transmembrane region" description="Helical" evidence="9">
    <location>
        <begin position="103"/>
        <end position="124"/>
    </location>
</feature>
<feature type="transmembrane region" description="Helical" evidence="9">
    <location>
        <begin position="329"/>
        <end position="350"/>
    </location>
</feature>
<gene>
    <name evidence="11" type="ORF">BC781_1011461</name>
</gene>
<protein>
    <submittedName>
        <fullName evidence="11">Transporter (NhaC family)</fullName>
    </submittedName>
</protein>
<keyword evidence="2" id="KW-0813">Transport</keyword>
<accession>A0A315ZJQ2</accession>
<keyword evidence="12" id="KW-1185">Reference proteome</keyword>
<dbReference type="GO" id="GO:0015297">
    <property type="term" value="F:antiporter activity"/>
    <property type="evidence" value="ECO:0007669"/>
    <property type="project" value="UniProtKB-KW"/>
</dbReference>
<keyword evidence="7 9" id="KW-0472">Membrane</keyword>
<evidence type="ECO:0000313" key="11">
    <source>
        <dbReference type="EMBL" id="PWJ45058.1"/>
    </source>
</evidence>
<comment type="similarity">
    <text evidence="8">Belongs to the NhaC Na(+)/H(+) (TC 2.A.35) antiporter family.</text>
</comment>
<keyword evidence="6 9" id="KW-1133">Transmembrane helix</keyword>
<feature type="transmembrane region" description="Helical" evidence="9">
    <location>
        <begin position="287"/>
        <end position="309"/>
    </location>
</feature>
<dbReference type="Pfam" id="PF03553">
    <property type="entry name" value="Na_H_antiporter"/>
    <property type="match status" value="1"/>
</dbReference>
<evidence type="ECO:0000313" key="12">
    <source>
        <dbReference type="Proteomes" id="UP000245535"/>
    </source>
</evidence>
<proteinExistence type="inferred from homology"/>
<feature type="transmembrane region" description="Helical" evidence="9">
    <location>
        <begin position="362"/>
        <end position="381"/>
    </location>
</feature>
<evidence type="ECO:0000256" key="3">
    <source>
        <dbReference type="ARBA" id="ARBA00022449"/>
    </source>
</evidence>
<feature type="transmembrane region" description="Helical" evidence="9">
    <location>
        <begin position="7"/>
        <end position="26"/>
    </location>
</feature>
<dbReference type="AlphaFoldDB" id="A0A315ZJQ2"/>
<keyword evidence="3" id="KW-0050">Antiport</keyword>
<dbReference type="NCBIfam" id="TIGR00931">
    <property type="entry name" value="antiport_nhaC"/>
    <property type="match status" value="1"/>
</dbReference>
<feature type="domain" description="Na+/H+ antiporter NhaC-like C-terminal" evidence="10">
    <location>
        <begin position="159"/>
        <end position="465"/>
    </location>
</feature>
<dbReference type="GO" id="GO:0005886">
    <property type="term" value="C:plasma membrane"/>
    <property type="evidence" value="ECO:0007669"/>
    <property type="project" value="UniProtKB-SubCell"/>
</dbReference>
<organism evidence="11 12">
    <name type="scientific">Sediminitomix flava</name>
    <dbReference type="NCBI Taxonomy" id="379075"/>
    <lineage>
        <taxon>Bacteria</taxon>
        <taxon>Pseudomonadati</taxon>
        <taxon>Bacteroidota</taxon>
        <taxon>Cytophagia</taxon>
        <taxon>Cytophagales</taxon>
        <taxon>Flammeovirgaceae</taxon>
        <taxon>Sediminitomix</taxon>
    </lineage>
</organism>
<dbReference type="PANTHER" id="PTHR33451">
    <property type="entry name" value="MALATE-2H(+)/NA(+)-LACTATE ANTIPORTER"/>
    <property type="match status" value="1"/>
</dbReference>
<evidence type="ECO:0000256" key="6">
    <source>
        <dbReference type="ARBA" id="ARBA00022989"/>
    </source>
</evidence>
<feature type="transmembrane region" description="Helical" evidence="9">
    <location>
        <begin position="32"/>
        <end position="54"/>
    </location>
</feature>